<dbReference type="AlphaFoldDB" id="A0A645GND3"/>
<protein>
    <recommendedName>
        <fullName evidence="5">Helicase C-terminal domain-containing protein</fullName>
    </recommendedName>
</protein>
<organism evidence="4">
    <name type="scientific">bioreactor metagenome</name>
    <dbReference type="NCBI Taxonomy" id="1076179"/>
    <lineage>
        <taxon>unclassified sequences</taxon>
        <taxon>metagenomes</taxon>
        <taxon>ecological metagenomes</taxon>
    </lineage>
</organism>
<reference evidence="4" key="1">
    <citation type="submission" date="2019-08" db="EMBL/GenBank/DDBJ databases">
        <authorList>
            <person name="Kucharzyk K."/>
            <person name="Murdoch R.W."/>
            <person name="Higgins S."/>
            <person name="Loffler F."/>
        </authorList>
    </citation>
    <scope>NUCLEOTIDE SEQUENCE</scope>
</reference>
<comment type="caution">
    <text evidence="4">The sequence shown here is derived from an EMBL/GenBank/DDBJ whole genome shotgun (WGS) entry which is preliminary data.</text>
</comment>
<dbReference type="GO" id="GO:0005524">
    <property type="term" value="F:ATP binding"/>
    <property type="evidence" value="ECO:0007669"/>
    <property type="project" value="UniProtKB-KW"/>
</dbReference>
<dbReference type="Gene3D" id="3.40.50.300">
    <property type="entry name" value="P-loop containing nucleotide triphosphate hydrolases"/>
    <property type="match status" value="1"/>
</dbReference>
<keyword evidence="3" id="KW-0067">ATP-binding</keyword>
<dbReference type="SUPFAM" id="SSF52540">
    <property type="entry name" value="P-loop containing nucleoside triphosphate hydrolases"/>
    <property type="match status" value="1"/>
</dbReference>
<name>A0A645GND3_9ZZZZ</name>
<keyword evidence="1" id="KW-0547">Nucleotide-binding</keyword>
<evidence type="ECO:0000256" key="2">
    <source>
        <dbReference type="ARBA" id="ARBA00022801"/>
    </source>
</evidence>
<proteinExistence type="predicted"/>
<evidence type="ECO:0008006" key="5">
    <source>
        <dbReference type="Google" id="ProtNLM"/>
    </source>
</evidence>
<dbReference type="EMBL" id="VSSQ01078719">
    <property type="protein sequence ID" value="MPN28428.1"/>
    <property type="molecule type" value="Genomic_DNA"/>
</dbReference>
<dbReference type="GO" id="GO:0008094">
    <property type="term" value="F:ATP-dependent activity, acting on DNA"/>
    <property type="evidence" value="ECO:0007669"/>
    <property type="project" value="TreeGrafter"/>
</dbReference>
<dbReference type="InterPro" id="IPR027417">
    <property type="entry name" value="P-loop_NTPase"/>
</dbReference>
<dbReference type="GO" id="GO:0005634">
    <property type="term" value="C:nucleus"/>
    <property type="evidence" value="ECO:0007669"/>
    <property type="project" value="TreeGrafter"/>
</dbReference>
<dbReference type="InterPro" id="IPR050628">
    <property type="entry name" value="SNF2_RAD54_helicase_TF"/>
</dbReference>
<accession>A0A645GND3</accession>
<dbReference type="PANTHER" id="PTHR45626">
    <property type="entry name" value="TRANSCRIPTION TERMINATION FACTOR 2-RELATED"/>
    <property type="match status" value="1"/>
</dbReference>
<gene>
    <name evidence="4" type="ORF">SDC9_175869</name>
</gene>
<evidence type="ECO:0000313" key="4">
    <source>
        <dbReference type="EMBL" id="MPN28428.1"/>
    </source>
</evidence>
<evidence type="ECO:0000256" key="1">
    <source>
        <dbReference type="ARBA" id="ARBA00022741"/>
    </source>
</evidence>
<dbReference type="GO" id="GO:0006281">
    <property type="term" value="P:DNA repair"/>
    <property type="evidence" value="ECO:0007669"/>
    <property type="project" value="TreeGrafter"/>
</dbReference>
<keyword evidence="2" id="KW-0378">Hydrolase</keyword>
<evidence type="ECO:0000256" key="3">
    <source>
        <dbReference type="ARBA" id="ARBA00022840"/>
    </source>
</evidence>
<dbReference type="GO" id="GO:0016787">
    <property type="term" value="F:hydrolase activity"/>
    <property type="evidence" value="ECO:0007669"/>
    <property type="project" value="UniProtKB-KW"/>
</dbReference>
<sequence>MQAIGRAHRIGQQKQVMAYRFITQDSIEEKMMQLQAEKRKLAESFITDNNPLDSLTDSEWEMLLT</sequence>